<dbReference type="AlphaFoldDB" id="A0A365H3H4"/>
<dbReference type="Gene3D" id="3.40.630.40">
    <property type="entry name" value="Zn-dependent exopeptidases"/>
    <property type="match status" value="1"/>
</dbReference>
<reference evidence="4 5" key="1">
    <citation type="submission" date="2018-06" db="EMBL/GenBank/DDBJ databases">
        <title>Actinomadura craniellae sp. nov. isolated from marine sponge Craniella sp.</title>
        <authorList>
            <person name="Li L."/>
            <person name="Xu Q.H."/>
            <person name="Lin H.W."/>
            <person name="Lu Y.H."/>
        </authorList>
    </citation>
    <scope>NUCLEOTIDE SEQUENCE [LARGE SCALE GENOMIC DNA]</scope>
    <source>
        <strain evidence="4 5">LHW63021</strain>
    </source>
</reference>
<dbReference type="GO" id="GO:0030288">
    <property type="term" value="C:outer membrane-bounded periplasmic space"/>
    <property type="evidence" value="ECO:0007669"/>
    <property type="project" value="TreeGrafter"/>
</dbReference>
<dbReference type="SMART" id="SM00646">
    <property type="entry name" value="Ami_3"/>
    <property type="match status" value="1"/>
</dbReference>
<dbReference type="PANTHER" id="PTHR30404">
    <property type="entry name" value="N-ACETYLMURAMOYL-L-ALANINE AMIDASE"/>
    <property type="match status" value="1"/>
</dbReference>
<keyword evidence="5" id="KW-1185">Reference proteome</keyword>
<evidence type="ECO:0000259" key="3">
    <source>
        <dbReference type="SMART" id="SM00646"/>
    </source>
</evidence>
<comment type="caution">
    <text evidence="4">The sequence shown here is derived from an EMBL/GenBank/DDBJ whole genome shotgun (WGS) entry which is preliminary data.</text>
</comment>
<gene>
    <name evidence="4" type="ORF">DPM19_18440</name>
</gene>
<feature type="compositionally biased region" description="Low complexity" evidence="2">
    <location>
        <begin position="66"/>
        <end position="75"/>
    </location>
</feature>
<dbReference type="GO" id="GO:0009253">
    <property type="term" value="P:peptidoglycan catabolic process"/>
    <property type="evidence" value="ECO:0007669"/>
    <property type="project" value="InterPro"/>
</dbReference>
<sequence length="305" mass="31641">MIPFDVFPSVCRLAGSVTGRSRGEHTVIYGRKFATGLTALALGALTACNGAPSPGGSPVGGGGGARPPTAAADGPSRASRNLPNDRSLRGKVIVVDPGHNGGNGGNPSYINRQVDVINGRKACDTTGTATASGYSEAAFNWDVSTRLVKELRARGARVLLTRTNNTGVGPCITERAAIGNRAKADAAVSVHADGARPSARGFHIIQPGRLRGHNDKIIAPSARLGRALRDAYRAGTGVPYSNYLGANAIDTRTDLGGLNLSTVPKVFIECGNMKNPGEAAKFTDPKFRQRVADSLADGFTAYFNG</sequence>
<organism evidence="4 5">
    <name type="scientific">Actinomadura craniellae</name>
    <dbReference type="NCBI Taxonomy" id="2231787"/>
    <lineage>
        <taxon>Bacteria</taxon>
        <taxon>Bacillati</taxon>
        <taxon>Actinomycetota</taxon>
        <taxon>Actinomycetes</taxon>
        <taxon>Streptosporangiales</taxon>
        <taxon>Thermomonosporaceae</taxon>
        <taxon>Actinomadura</taxon>
    </lineage>
</organism>
<keyword evidence="1" id="KW-0378">Hydrolase</keyword>
<evidence type="ECO:0000313" key="5">
    <source>
        <dbReference type="Proteomes" id="UP000251891"/>
    </source>
</evidence>
<dbReference type="EMBL" id="QLYX01000008">
    <property type="protein sequence ID" value="RAY13650.1"/>
    <property type="molecule type" value="Genomic_DNA"/>
</dbReference>
<dbReference type="SUPFAM" id="SSF53187">
    <property type="entry name" value="Zn-dependent exopeptidases"/>
    <property type="match status" value="1"/>
</dbReference>
<protein>
    <submittedName>
        <fullName evidence="4">N-acetylmuramoyl-L-alanine amidase</fullName>
    </submittedName>
</protein>
<accession>A0A365H3H4</accession>
<dbReference type="InterPro" id="IPR050695">
    <property type="entry name" value="N-acetylmuramoyl_amidase_3"/>
</dbReference>
<evidence type="ECO:0000256" key="1">
    <source>
        <dbReference type="ARBA" id="ARBA00022801"/>
    </source>
</evidence>
<dbReference type="PANTHER" id="PTHR30404:SF0">
    <property type="entry name" value="N-ACETYLMURAMOYL-L-ALANINE AMIDASE AMIC"/>
    <property type="match status" value="1"/>
</dbReference>
<dbReference type="GO" id="GO:0008745">
    <property type="term" value="F:N-acetylmuramoyl-L-alanine amidase activity"/>
    <property type="evidence" value="ECO:0007669"/>
    <property type="project" value="InterPro"/>
</dbReference>
<dbReference type="Pfam" id="PF01520">
    <property type="entry name" value="Amidase_3"/>
    <property type="match status" value="1"/>
</dbReference>
<dbReference type="InterPro" id="IPR002508">
    <property type="entry name" value="MurNAc-LAA_cat"/>
</dbReference>
<dbReference type="CDD" id="cd02696">
    <property type="entry name" value="MurNAc-LAA"/>
    <property type="match status" value="1"/>
</dbReference>
<proteinExistence type="predicted"/>
<name>A0A365H3H4_9ACTN</name>
<feature type="region of interest" description="Disordered" evidence="2">
    <location>
        <begin position="56"/>
        <end position="89"/>
    </location>
</feature>
<dbReference type="Proteomes" id="UP000251891">
    <property type="component" value="Unassembled WGS sequence"/>
</dbReference>
<dbReference type="OrthoDB" id="3268878at2"/>
<feature type="domain" description="MurNAc-LAA" evidence="3">
    <location>
        <begin position="176"/>
        <end position="300"/>
    </location>
</feature>
<evidence type="ECO:0000256" key="2">
    <source>
        <dbReference type="SAM" id="MobiDB-lite"/>
    </source>
</evidence>
<evidence type="ECO:0000313" key="4">
    <source>
        <dbReference type="EMBL" id="RAY13650.1"/>
    </source>
</evidence>